<dbReference type="STRING" id="32264.T1KDE5"/>
<organism evidence="8 9">
    <name type="scientific">Tetranychus urticae</name>
    <name type="common">Two-spotted spider mite</name>
    <dbReference type="NCBI Taxonomy" id="32264"/>
    <lineage>
        <taxon>Eukaryota</taxon>
        <taxon>Metazoa</taxon>
        <taxon>Ecdysozoa</taxon>
        <taxon>Arthropoda</taxon>
        <taxon>Chelicerata</taxon>
        <taxon>Arachnida</taxon>
        <taxon>Acari</taxon>
        <taxon>Acariformes</taxon>
        <taxon>Trombidiformes</taxon>
        <taxon>Prostigmata</taxon>
        <taxon>Eleutherengona</taxon>
        <taxon>Raphignathae</taxon>
        <taxon>Tetranychoidea</taxon>
        <taxon>Tetranychidae</taxon>
        <taxon>Tetranychus</taxon>
    </lineage>
</organism>
<dbReference type="Proteomes" id="UP000015104">
    <property type="component" value="Unassembled WGS sequence"/>
</dbReference>
<dbReference type="SMART" id="SM00298">
    <property type="entry name" value="CHROMO"/>
    <property type="match status" value="1"/>
</dbReference>
<evidence type="ECO:0000256" key="4">
    <source>
        <dbReference type="ARBA" id="ARBA00023163"/>
    </source>
</evidence>
<feature type="domain" description="Chromo" evidence="7">
    <location>
        <begin position="7"/>
        <end position="74"/>
    </location>
</feature>
<comment type="subcellular location">
    <subcellularLocation>
        <location evidence="1">Nucleus</location>
    </subcellularLocation>
</comment>
<dbReference type="Gene3D" id="1.10.274.30">
    <property type="entry name" value="MRG domain"/>
    <property type="match status" value="1"/>
</dbReference>
<evidence type="ECO:0000256" key="3">
    <source>
        <dbReference type="ARBA" id="ARBA00023015"/>
    </source>
</evidence>
<feature type="compositionally biased region" description="Basic and acidic residues" evidence="6">
    <location>
        <begin position="89"/>
        <end position="105"/>
    </location>
</feature>
<dbReference type="EMBL" id="CAEY01002016">
    <property type="status" value="NOT_ANNOTATED_CDS"/>
    <property type="molecule type" value="Genomic_DNA"/>
</dbReference>
<accession>T1KDE5</accession>
<dbReference type="EnsemblMetazoa" id="tetur09g02650.1">
    <property type="protein sequence ID" value="tetur09g02650.1"/>
    <property type="gene ID" value="tetur09g02650"/>
</dbReference>
<feature type="compositionally biased region" description="Basic and acidic residues" evidence="6">
    <location>
        <begin position="119"/>
        <end position="130"/>
    </location>
</feature>
<dbReference type="GO" id="GO:0006355">
    <property type="term" value="P:regulation of DNA-templated transcription"/>
    <property type="evidence" value="ECO:0007669"/>
    <property type="project" value="InterPro"/>
</dbReference>
<proteinExistence type="predicted"/>
<keyword evidence="5" id="KW-0539">Nucleus</keyword>
<dbReference type="eggNOG" id="KOG3001">
    <property type="taxonomic scope" value="Eukaryota"/>
</dbReference>
<dbReference type="Pfam" id="PF22732">
    <property type="entry name" value="MSL3_chromo-like"/>
    <property type="match status" value="1"/>
</dbReference>
<dbReference type="InterPro" id="IPR026541">
    <property type="entry name" value="MRG_dom"/>
</dbReference>
<keyword evidence="9" id="KW-1185">Reference proteome</keyword>
<evidence type="ECO:0000256" key="2">
    <source>
        <dbReference type="ARBA" id="ARBA00022853"/>
    </source>
</evidence>
<dbReference type="InterPro" id="IPR016197">
    <property type="entry name" value="Chromo-like_dom_sf"/>
</dbReference>
<dbReference type="SUPFAM" id="SSF54160">
    <property type="entry name" value="Chromo domain-like"/>
    <property type="match status" value="1"/>
</dbReference>
<keyword evidence="4" id="KW-0804">Transcription</keyword>
<reference evidence="8" key="2">
    <citation type="submission" date="2015-06" db="UniProtKB">
        <authorList>
            <consortium name="EnsemblMetazoa"/>
        </authorList>
    </citation>
    <scope>IDENTIFICATION</scope>
</reference>
<evidence type="ECO:0000313" key="8">
    <source>
        <dbReference type="EnsemblMetazoa" id="tetur09g02650.1"/>
    </source>
</evidence>
<gene>
    <name evidence="8" type="primary">107363266</name>
</gene>
<feature type="region of interest" description="Disordered" evidence="6">
    <location>
        <begin position="69"/>
        <end position="141"/>
    </location>
</feature>
<evidence type="ECO:0000259" key="7">
    <source>
        <dbReference type="SMART" id="SM00298"/>
    </source>
</evidence>
<name>T1KDE5_TETUR</name>
<dbReference type="InterPro" id="IPR008676">
    <property type="entry name" value="MRG"/>
</dbReference>
<dbReference type="PANTHER" id="PTHR10880">
    <property type="entry name" value="MORTALITY FACTOR 4-LIKE PROTEIN"/>
    <property type="match status" value="1"/>
</dbReference>
<dbReference type="PIRSF" id="PIRSF038133">
    <property type="entry name" value="HAT_Nua4_EAF3/MRG15"/>
    <property type="match status" value="1"/>
</dbReference>
<dbReference type="FunFam" id="2.30.30.140:FF:000024">
    <property type="entry name" value="Mortality factor 4-like protein 1"/>
    <property type="match status" value="1"/>
</dbReference>
<dbReference type="HOGENOM" id="CLU_039566_1_1_1"/>
<dbReference type="OrthoDB" id="124855at2759"/>
<dbReference type="OMA" id="HKFFDIE"/>
<reference evidence="9" key="1">
    <citation type="submission" date="2011-08" db="EMBL/GenBank/DDBJ databases">
        <authorList>
            <person name="Rombauts S."/>
        </authorList>
    </citation>
    <scope>NUCLEOTIDE SEQUENCE</scope>
    <source>
        <strain evidence="9">London</strain>
    </source>
</reference>
<protein>
    <recommendedName>
        <fullName evidence="7">Chromo domain-containing protein</fullName>
    </recommendedName>
</protein>
<dbReference type="AlphaFoldDB" id="T1KDE5"/>
<evidence type="ECO:0000313" key="9">
    <source>
        <dbReference type="Proteomes" id="UP000015104"/>
    </source>
</evidence>
<sequence length="324" mass="37088">MAPKYKFHEGEKVLCFHGPILYEAKCVKIQAKDKVVKYFVHYQGWNKSWDEWVPESRVLKYNEANVQKQKELQEAHNAVKPKGKSKKRASGDKEAAATPKTDKTAKPKPGTITAVTPTEPKDSGEKETGGKKRRIKVDQTSEEDYQNLPEVKIMMPEELKTILKEDWEMVNKSNKLVVIPAQSTVDDILEDYVSFKKKESTLTPPKISIIYEITNGIREYFNVVLGSLLLYKSERLQFEQSTKEGEDIDILPSSIYGFIHLLRLFVKFGNLLAHSHTDEKSIQSLIPHFDDFLSFCAKHSTSYYSLEDYTSQQQHSDTSKKSSS</sequence>
<dbReference type="KEGG" id="tut:107363266"/>
<dbReference type="PROSITE" id="PS51640">
    <property type="entry name" value="MRG"/>
    <property type="match status" value="1"/>
</dbReference>
<dbReference type="GO" id="GO:0035267">
    <property type="term" value="C:NuA4 histone acetyltransferase complex"/>
    <property type="evidence" value="ECO:0007669"/>
    <property type="project" value="TreeGrafter"/>
</dbReference>
<dbReference type="InterPro" id="IPR038217">
    <property type="entry name" value="MRG_C_sf"/>
</dbReference>
<dbReference type="CDD" id="cd18983">
    <property type="entry name" value="CBD_MSL3_like"/>
    <property type="match status" value="1"/>
</dbReference>
<dbReference type="PANTHER" id="PTHR10880:SF48">
    <property type="entry name" value="MORTALITY FACTOR 4 LIKE 2"/>
    <property type="match status" value="1"/>
</dbReference>
<dbReference type="InterPro" id="IPR053820">
    <property type="entry name" value="MSL3_chromo-like"/>
</dbReference>
<dbReference type="Pfam" id="PF05712">
    <property type="entry name" value="MRG"/>
    <property type="match status" value="1"/>
</dbReference>
<feature type="compositionally biased region" description="Basic residues" evidence="6">
    <location>
        <begin position="79"/>
        <end position="88"/>
    </location>
</feature>
<dbReference type="GO" id="GO:0005634">
    <property type="term" value="C:nucleus"/>
    <property type="evidence" value="ECO:0007669"/>
    <property type="project" value="UniProtKB-SubCell"/>
</dbReference>
<keyword evidence="2" id="KW-0156">Chromatin regulator</keyword>
<dbReference type="GO" id="GO:0006325">
    <property type="term" value="P:chromatin organization"/>
    <property type="evidence" value="ECO:0007669"/>
    <property type="project" value="UniProtKB-KW"/>
</dbReference>
<evidence type="ECO:0000256" key="6">
    <source>
        <dbReference type="SAM" id="MobiDB-lite"/>
    </source>
</evidence>
<evidence type="ECO:0000256" key="1">
    <source>
        <dbReference type="ARBA" id="ARBA00004123"/>
    </source>
</evidence>
<evidence type="ECO:0000256" key="5">
    <source>
        <dbReference type="ARBA" id="ARBA00023242"/>
    </source>
</evidence>
<dbReference type="InterPro" id="IPR000953">
    <property type="entry name" value="Chromo/chromo_shadow_dom"/>
</dbReference>
<dbReference type="Gene3D" id="2.30.30.140">
    <property type="match status" value="1"/>
</dbReference>
<keyword evidence="3" id="KW-0805">Transcription regulation</keyword>